<dbReference type="PANTHER" id="PTHR37984">
    <property type="entry name" value="PROTEIN CBG26694"/>
    <property type="match status" value="1"/>
</dbReference>
<dbReference type="Gene3D" id="4.10.60.10">
    <property type="entry name" value="Zinc finger, CCHC-type"/>
    <property type="match status" value="1"/>
</dbReference>
<dbReference type="PROSITE" id="PS50158">
    <property type="entry name" value="ZF_CCHC"/>
    <property type="match status" value="1"/>
</dbReference>
<dbReference type="GO" id="GO:0003964">
    <property type="term" value="F:RNA-directed DNA polymerase activity"/>
    <property type="evidence" value="ECO:0007669"/>
    <property type="project" value="UniProtKB-KW"/>
</dbReference>
<evidence type="ECO:0000256" key="4">
    <source>
        <dbReference type="ARBA" id="ARBA00022695"/>
    </source>
</evidence>
<dbReference type="Gene3D" id="3.30.70.270">
    <property type="match status" value="2"/>
</dbReference>
<dbReference type="InterPro" id="IPR050951">
    <property type="entry name" value="Retrovirus_Pol_polyprotein"/>
</dbReference>
<dbReference type="Gene3D" id="3.30.420.10">
    <property type="entry name" value="Ribonuclease H-like superfamily/Ribonuclease H"/>
    <property type="match status" value="1"/>
</dbReference>
<evidence type="ECO:0000256" key="3">
    <source>
        <dbReference type="ARBA" id="ARBA00022679"/>
    </source>
</evidence>
<dbReference type="GO" id="GO:0004190">
    <property type="term" value="F:aspartic-type endopeptidase activity"/>
    <property type="evidence" value="ECO:0007669"/>
    <property type="project" value="UniProtKB-KW"/>
</dbReference>
<dbReference type="Gene3D" id="1.10.340.70">
    <property type="match status" value="1"/>
</dbReference>
<evidence type="ECO:0000256" key="2">
    <source>
        <dbReference type="ARBA" id="ARBA00022670"/>
    </source>
</evidence>
<dbReference type="PANTHER" id="PTHR37984:SF5">
    <property type="entry name" value="PROTEIN NYNRIN-LIKE"/>
    <property type="match status" value="1"/>
</dbReference>
<name>A0ABD2WA85_9HYME</name>
<protein>
    <recommendedName>
        <fullName evidence="1">RNA-directed DNA polymerase</fullName>
        <ecNumber evidence="1">2.7.7.49</ecNumber>
    </recommendedName>
</protein>
<evidence type="ECO:0000313" key="14">
    <source>
        <dbReference type="EMBL" id="KAL3389822.1"/>
    </source>
</evidence>
<dbReference type="GO" id="GO:0042575">
    <property type="term" value="C:DNA polymerase complex"/>
    <property type="evidence" value="ECO:0007669"/>
    <property type="project" value="UniProtKB-ARBA"/>
</dbReference>
<dbReference type="InterPro" id="IPR036875">
    <property type="entry name" value="Znf_CCHC_sf"/>
</dbReference>
<gene>
    <name evidence="14" type="ORF">TKK_015183</name>
</gene>
<keyword evidence="15" id="KW-1185">Reference proteome</keyword>
<dbReference type="Gene3D" id="3.10.10.10">
    <property type="entry name" value="HIV Type 1 Reverse Transcriptase, subunit A, domain 1"/>
    <property type="match status" value="1"/>
</dbReference>
<keyword evidence="7" id="KW-0255">Endonuclease</keyword>
<dbReference type="FunFam" id="1.10.340.70:FF:000003">
    <property type="entry name" value="Protein CBG25708"/>
    <property type="match status" value="1"/>
</dbReference>
<dbReference type="SUPFAM" id="SSF53098">
    <property type="entry name" value="Ribonuclease H-like"/>
    <property type="match status" value="1"/>
</dbReference>
<keyword evidence="6" id="KW-0064">Aspartyl protease</keyword>
<dbReference type="SMART" id="SM00343">
    <property type="entry name" value="ZnF_C2HC"/>
    <property type="match status" value="2"/>
</dbReference>
<keyword evidence="2" id="KW-0645">Protease</keyword>
<feature type="domain" description="Integrase catalytic" evidence="13">
    <location>
        <begin position="1117"/>
        <end position="1277"/>
    </location>
</feature>
<dbReference type="GO" id="GO:0004519">
    <property type="term" value="F:endonuclease activity"/>
    <property type="evidence" value="ECO:0007669"/>
    <property type="project" value="UniProtKB-KW"/>
</dbReference>
<dbReference type="GO" id="GO:0006508">
    <property type="term" value="P:proteolysis"/>
    <property type="evidence" value="ECO:0007669"/>
    <property type="project" value="UniProtKB-KW"/>
</dbReference>
<evidence type="ECO:0000313" key="15">
    <source>
        <dbReference type="Proteomes" id="UP001627154"/>
    </source>
</evidence>
<dbReference type="InterPro" id="IPR001584">
    <property type="entry name" value="Integrase_cat-core"/>
</dbReference>
<dbReference type="EC" id="2.7.7.49" evidence="1"/>
<dbReference type="SUPFAM" id="SSF57756">
    <property type="entry name" value="Retrovirus zinc finger-like domains"/>
    <property type="match status" value="1"/>
</dbReference>
<evidence type="ECO:0000259" key="12">
    <source>
        <dbReference type="PROSITE" id="PS50158"/>
    </source>
</evidence>
<dbReference type="CDD" id="cd01647">
    <property type="entry name" value="RT_LTR"/>
    <property type="match status" value="1"/>
</dbReference>
<keyword evidence="5" id="KW-0540">Nuclease</keyword>
<accession>A0ABD2WA85</accession>
<dbReference type="GO" id="GO:0003677">
    <property type="term" value="F:DNA binding"/>
    <property type="evidence" value="ECO:0007669"/>
    <property type="project" value="UniProtKB-KW"/>
</dbReference>
<dbReference type="InterPro" id="IPR012337">
    <property type="entry name" value="RNaseH-like_sf"/>
</dbReference>
<keyword evidence="10" id="KW-0511">Multifunctional enzyme</keyword>
<dbReference type="Gene3D" id="2.40.70.10">
    <property type="entry name" value="Acid Proteases"/>
    <property type="match status" value="1"/>
</dbReference>
<keyword evidence="7" id="KW-0378">Hydrolase</keyword>
<dbReference type="InterPro" id="IPR001878">
    <property type="entry name" value="Znf_CCHC"/>
</dbReference>
<dbReference type="Pfam" id="PF00078">
    <property type="entry name" value="RVT_1"/>
    <property type="match status" value="1"/>
</dbReference>
<dbReference type="InterPro" id="IPR043128">
    <property type="entry name" value="Rev_trsase/Diguanyl_cyclase"/>
</dbReference>
<dbReference type="GO" id="GO:0008270">
    <property type="term" value="F:zinc ion binding"/>
    <property type="evidence" value="ECO:0007669"/>
    <property type="project" value="UniProtKB-KW"/>
</dbReference>
<evidence type="ECO:0000256" key="8">
    <source>
        <dbReference type="ARBA" id="ARBA00022918"/>
    </source>
</evidence>
<sequence length="1380" mass="158227">MASATTTSVQQKKSKKVKVSWVYELNKDQLVQELATRKVEVSESEKIDELRKKLVKVIRENAKNDTKSESSDDSDEIFSECESVPEMQAETPKLEFVLGKDNWDIFVERLEIIFLAKDTKDDKKAAIMLTRFDEDAYKLAKHLCAPGKPADKKYEDLVTIMSNHLAPKPSEVMERCKFNTARQEEQESVAEFAARLKKLSLHCNYTDLPTACRDQFVCGIRDHETRVILFQIKDLTFDKALTTAQARESAVKNALQSVQALEGKNTNAELFKFHAHKTNKGAYQRPNRNDNSRSQEDKCYRCGISNHKSSDCKYKDFECNYCHKKGHLQRACRARASKADVKYMQEKDDDDDDVDFDNKSIVQRDDKIATTEENFYLNDFYVLRKGAGCEPDSESGAKPMFIDVRINGNQIPMELDTGTYYSVISETFRLRHFSAFKMEPTNHALRGYDERAFEIKGELKNLTVSFGGVQKQLNCYVIQGSGPPLIGRQWLRVLECWPLQKLIAKIEKNRIFKINENKVQETIFQNFTLLFDSTPGIYNKSKIKLYLKNDAKPVALKSRHVPHAIKPLIEEEIKRLISLGHLETVETSEWATPIVPIVKSNGKVRICGDFKLTINPFMIINKYPLHQIDDIFATLQGGEKFSQLDLSHAYMQFAVEDECKKYLTITTHVGLLRYTKMGEGVASGPGIFQQKIDECLMGITGAIAYLDNIYVTGRNTSEHIERLNKVCERLQEYNLRLNKSKCEFLKDSIEVLGFVIDRNGLHKAKSKIKAMVEVAVPTNTKEVASFLGLINFYSRFLKNRACNLQPLYDCANGKIFKWTESCAKAFEWVKRELISERVLAHYDPKKKIVLACDASAYGLSAILSHVFDDGSERPIAYASKKIPKKEMNRSVIDKEASAIVFGFKKFHDFIYGREITLRTDHKPLQYLFGPKKGITLTAASRLQRWAYYLSGFQYRIEHIRSEQNGNCDALSRLPIEDNTRIFDDDFSLVNYIEKRINVIDWKLIKKETITDNALKKVLLYVKAGWPTTLSDDLKPFASKRNDINSEDDCLFLGYKIIIPESLRSTILHALHTSHMGVVKIKMFARSYVWWPGIDYDIERFVKNCTICAEEQKNPGKVNLTPWPWPEKAWSRIHIDFLGPFMGHMYMIVIDAHSKWPEVIDFKQNTKTYRVVEECKTLFARHGLPIDIVTDNGPQFASAEFATFVTRVGVKHTFSPPFCPSTNGAAENFVGTFKDKVSKIMKGGESLQSAIDLFLFDYRSYPHCTTGKTPSQLLYKREMRTRWDLLRRSQVERVEQSQNAQVKFYKGSRKIEFTPGEHVMVRNYGAGQPKRVPGVISTPLSPSTYNVQTAANKNCKRHKNQIISIDHPMPKLRRSPRLHTS</sequence>
<proteinExistence type="predicted"/>
<keyword evidence="9" id="KW-0238">DNA-binding</keyword>
<evidence type="ECO:0000259" key="13">
    <source>
        <dbReference type="PROSITE" id="PS50994"/>
    </source>
</evidence>
<feature type="domain" description="CCHC-type" evidence="12">
    <location>
        <begin position="298"/>
        <end position="313"/>
    </location>
</feature>
<evidence type="ECO:0000256" key="5">
    <source>
        <dbReference type="ARBA" id="ARBA00022722"/>
    </source>
</evidence>
<keyword evidence="8" id="KW-0695">RNA-directed DNA polymerase</keyword>
<evidence type="ECO:0000256" key="9">
    <source>
        <dbReference type="ARBA" id="ARBA00023125"/>
    </source>
</evidence>
<organism evidence="14 15">
    <name type="scientific">Trichogramma kaykai</name>
    <dbReference type="NCBI Taxonomy" id="54128"/>
    <lineage>
        <taxon>Eukaryota</taxon>
        <taxon>Metazoa</taxon>
        <taxon>Ecdysozoa</taxon>
        <taxon>Arthropoda</taxon>
        <taxon>Hexapoda</taxon>
        <taxon>Insecta</taxon>
        <taxon>Pterygota</taxon>
        <taxon>Neoptera</taxon>
        <taxon>Endopterygota</taxon>
        <taxon>Hymenoptera</taxon>
        <taxon>Apocrita</taxon>
        <taxon>Proctotrupomorpha</taxon>
        <taxon>Chalcidoidea</taxon>
        <taxon>Trichogrammatidae</taxon>
        <taxon>Trichogramma</taxon>
    </lineage>
</organism>
<dbReference type="InterPro" id="IPR041577">
    <property type="entry name" value="RT_RNaseH_2"/>
</dbReference>
<dbReference type="InterPro" id="IPR041588">
    <property type="entry name" value="Integrase_H2C2"/>
</dbReference>
<keyword evidence="11" id="KW-0863">Zinc-finger</keyword>
<dbReference type="Proteomes" id="UP001627154">
    <property type="component" value="Unassembled WGS sequence"/>
</dbReference>
<dbReference type="Pfam" id="PF00665">
    <property type="entry name" value="rve"/>
    <property type="match status" value="1"/>
</dbReference>
<dbReference type="FunFam" id="3.30.420.10:FF:000063">
    <property type="entry name" value="Retrovirus-related Pol polyprotein from transposon 297-like Protein"/>
    <property type="match status" value="1"/>
</dbReference>
<reference evidence="14 15" key="1">
    <citation type="journal article" date="2024" name="bioRxiv">
        <title>A reference genome for Trichogramma kaykai: A tiny desert-dwelling parasitoid wasp with competing sex-ratio distorters.</title>
        <authorList>
            <person name="Culotta J."/>
            <person name="Lindsey A.R."/>
        </authorList>
    </citation>
    <scope>NUCLEOTIDE SEQUENCE [LARGE SCALE GENOMIC DNA]</scope>
    <source>
        <strain evidence="14 15">KSX58</strain>
    </source>
</reference>
<dbReference type="InterPro" id="IPR021109">
    <property type="entry name" value="Peptidase_aspartic_dom_sf"/>
</dbReference>
<dbReference type="PROSITE" id="PS50994">
    <property type="entry name" value="INTEGRASE"/>
    <property type="match status" value="1"/>
</dbReference>
<evidence type="ECO:0000256" key="7">
    <source>
        <dbReference type="ARBA" id="ARBA00022759"/>
    </source>
</evidence>
<dbReference type="FunFam" id="3.10.20.370:FF:000001">
    <property type="entry name" value="Retrovirus-related Pol polyprotein from transposon 17.6-like protein"/>
    <property type="match status" value="1"/>
</dbReference>
<keyword evidence="4" id="KW-0548">Nucleotidyltransferase</keyword>
<dbReference type="CDD" id="cd09274">
    <property type="entry name" value="RNase_HI_RT_Ty3"/>
    <property type="match status" value="1"/>
</dbReference>
<keyword evidence="11" id="KW-0862">Zinc</keyword>
<dbReference type="FunFam" id="3.30.70.270:FF:000020">
    <property type="entry name" value="Transposon Tf2-6 polyprotein-like Protein"/>
    <property type="match status" value="1"/>
</dbReference>
<evidence type="ECO:0000256" key="1">
    <source>
        <dbReference type="ARBA" id="ARBA00012493"/>
    </source>
</evidence>
<dbReference type="Pfam" id="PF17921">
    <property type="entry name" value="Integrase_H2C2"/>
    <property type="match status" value="1"/>
</dbReference>
<dbReference type="Pfam" id="PF17919">
    <property type="entry name" value="RT_RNaseH_2"/>
    <property type="match status" value="1"/>
</dbReference>
<dbReference type="SUPFAM" id="SSF50630">
    <property type="entry name" value="Acid proteases"/>
    <property type="match status" value="1"/>
</dbReference>
<keyword evidence="11" id="KW-0479">Metal-binding</keyword>
<comment type="caution">
    <text evidence="14">The sequence shown here is derived from an EMBL/GenBank/DDBJ whole genome shotgun (WGS) entry which is preliminary data.</text>
</comment>
<dbReference type="SUPFAM" id="SSF56672">
    <property type="entry name" value="DNA/RNA polymerases"/>
    <property type="match status" value="1"/>
</dbReference>
<keyword evidence="3" id="KW-0808">Transferase</keyword>
<evidence type="ECO:0000256" key="10">
    <source>
        <dbReference type="ARBA" id="ARBA00023268"/>
    </source>
</evidence>
<dbReference type="InterPro" id="IPR000477">
    <property type="entry name" value="RT_dom"/>
</dbReference>
<evidence type="ECO:0000256" key="11">
    <source>
        <dbReference type="PROSITE-ProRule" id="PRU00047"/>
    </source>
</evidence>
<dbReference type="EMBL" id="JBJJXI010000122">
    <property type="protein sequence ID" value="KAL3389822.1"/>
    <property type="molecule type" value="Genomic_DNA"/>
</dbReference>
<dbReference type="InterPro" id="IPR043502">
    <property type="entry name" value="DNA/RNA_pol_sf"/>
</dbReference>
<dbReference type="InterPro" id="IPR036397">
    <property type="entry name" value="RNaseH_sf"/>
</dbReference>
<evidence type="ECO:0000256" key="6">
    <source>
        <dbReference type="ARBA" id="ARBA00022750"/>
    </source>
</evidence>